<evidence type="ECO:0000313" key="8">
    <source>
        <dbReference type="EMBL" id="EQD47750.1"/>
    </source>
</evidence>
<evidence type="ECO:0000256" key="3">
    <source>
        <dbReference type="ARBA" id="ARBA00022603"/>
    </source>
</evidence>
<evidence type="ECO:0000256" key="2">
    <source>
        <dbReference type="ARBA" id="ARBA00012185"/>
    </source>
</evidence>
<feature type="non-terminal residue" evidence="8">
    <location>
        <position position="1"/>
    </location>
</feature>
<comment type="caution">
    <text evidence="8">The sequence shown here is derived from an EMBL/GenBank/DDBJ whole genome shotgun (WGS) entry which is preliminary data.</text>
</comment>
<keyword evidence="5" id="KW-0949">S-adenosyl-L-methionine</keyword>
<dbReference type="EC" id="2.1.1.113" evidence="2"/>
<keyword evidence="4 8" id="KW-0808">Transferase</keyword>
<evidence type="ECO:0000256" key="6">
    <source>
        <dbReference type="ARBA" id="ARBA00022747"/>
    </source>
</evidence>
<evidence type="ECO:0000256" key="5">
    <source>
        <dbReference type="ARBA" id="ARBA00022691"/>
    </source>
</evidence>
<dbReference type="AlphaFoldDB" id="T1B063"/>
<evidence type="ECO:0000256" key="4">
    <source>
        <dbReference type="ARBA" id="ARBA00022679"/>
    </source>
</evidence>
<dbReference type="Gene3D" id="3.40.50.150">
    <property type="entry name" value="Vaccinia Virus protein VP39"/>
    <property type="match status" value="1"/>
</dbReference>
<dbReference type="GO" id="GO:0003677">
    <property type="term" value="F:DNA binding"/>
    <property type="evidence" value="ECO:0007669"/>
    <property type="project" value="InterPro"/>
</dbReference>
<reference evidence="8" key="2">
    <citation type="journal article" date="2014" name="ISME J.">
        <title>Microbial stratification in low pH oxic and suboxic macroscopic growths along an acid mine drainage.</title>
        <authorList>
            <person name="Mendez-Garcia C."/>
            <person name="Mesa V."/>
            <person name="Sprenger R.R."/>
            <person name="Richter M."/>
            <person name="Diez M.S."/>
            <person name="Solano J."/>
            <person name="Bargiela R."/>
            <person name="Golyshina O.V."/>
            <person name="Manteca A."/>
            <person name="Ramos J.L."/>
            <person name="Gallego J.R."/>
            <person name="Llorente I."/>
            <person name="Martins Dos Santos V.A."/>
            <person name="Jensen O.N."/>
            <person name="Pelaez A.I."/>
            <person name="Sanchez J."/>
            <person name="Ferrer M."/>
        </authorList>
    </citation>
    <scope>NUCLEOTIDE SEQUENCE</scope>
</reference>
<dbReference type="GO" id="GO:0015667">
    <property type="term" value="F:site-specific DNA-methyltransferase (cytosine-N4-specific) activity"/>
    <property type="evidence" value="ECO:0007669"/>
    <property type="project" value="UniProtKB-EC"/>
</dbReference>
<dbReference type="GO" id="GO:0009307">
    <property type="term" value="P:DNA restriction-modification system"/>
    <property type="evidence" value="ECO:0007669"/>
    <property type="project" value="UniProtKB-KW"/>
</dbReference>
<gene>
    <name evidence="8" type="ORF">B1B_12188</name>
</gene>
<protein>
    <recommendedName>
        <fullName evidence="2">site-specific DNA-methyltransferase (cytosine-N(4)-specific)</fullName>
        <ecNumber evidence="2">2.1.1.113</ecNumber>
    </recommendedName>
</protein>
<keyword evidence="3 8" id="KW-0489">Methyltransferase</keyword>
<reference evidence="8" key="1">
    <citation type="submission" date="2013-08" db="EMBL/GenBank/DDBJ databases">
        <authorList>
            <person name="Mendez C."/>
            <person name="Richter M."/>
            <person name="Ferrer M."/>
            <person name="Sanchez J."/>
        </authorList>
    </citation>
    <scope>NUCLEOTIDE SEQUENCE</scope>
</reference>
<dbReference type="SUPFAM" id="SSF53335">
    <property type="entry name" value="S-adenosyl-L-methionine-dependent methyltransferases"/>
    <property type="match status" value="1"/>
</dbReference>
<evidence type="ECO:0000256" key="1">
    <source>
        <dbReference type="ARBA" id="ARBA00010203"/>
    </source>
</evidence>
<comment type="catalytic activity">
    <reaction evidence="7">
        <text>a 2'-deoxycytidine in DNA + S-adenosyl-L-methionine = an N(4)-methyl-2'-deoxycytidine in DNA + S-adenosyl-L-homocysteine + H(+)</text>
        <dbReference type="Rhea" id="RHEA:16857"/>
        <dbReference type="Rhea" id="RHEA-COMP:11369"/>
        <dbReference type="Rhea" id="RHEA-COMP:13674"/>
        <dbReference type="ChEBI" id="CHEBI:15378"/>
        <dbReference type="ChEBI" id="CHEBI:57856"/>
        <dbReference type="ChEBI" id="CHEBI:59789"/>
        <dbReference type="ChEBI" id="CHEBI:85452"/>
        <dbReference type="ChEBI" id="CHEBI:137933"/>
        <dbReference type="EC" id="2.1.1.113"/>
    </reaction>
</comment>
<proteinExistence type="inferred from homology"/>
<accession>T1B063</accession>
<organism evidence="8">
    <name type="scientific">mine drainage metagenome</name>
    <dbReference type="NCBI Taxonomy" id="410659"/>
    <lineage>
        <taxon>unclassified sequences</taxon>
        <taxon>metagenomes</taxon>
        <taxon>ecological metagenomes</taxon>
    </lineage>
</organism>
<dbReference type="GO" id="GO:0032259">
    <property type="term" value="P:methylation"/>
    <property type="evidence" value="ECO:0007669"/>
    <property type="project" value="UniProtKB-KW"/>
</dbReference>
<sequence length="296" mass="33462">PLLVKCYPADTLAKLAGLKAAIDSETDAGPYRPLLWIALVTILRRCSPVGTAPWQYVLPSKRKSRPSDPFRAFDDQVETMATDMREMSAHATGASATLYEEDARSCPSVPADWADLVVTSPPYPNNYDYADATRLEMTFFGEIGGWTDLQAVVRKRLIHSCSQHEVDFDAEQALSSPLLRPISGELRTVYESLCRERLVHGGRKTYNKMVVAYFLDLARVWTALRRVTRPGGRVCFVVGDSAPYGIHVPVERWLGELSVSVGFRSYEFEKLRDRNTKWLNRKHRVPLQEGRLWVEA</sequence>
<dbReference type="InterPro" id="IPR029063">
    <property type="entry name" value="SAM-dependent_MTases_sf"/>
</dbReference>
<evidence type="ECO:0000256" key="7">
    <source>
        <dbReference type="ARBA" id="ARBA00049120"/>
    </source>
</evidence>
<name>T1B063_9ZZZZ</name>
<dbReference type="EMBL" id="AUZY01007973">
    <property type="protein sequence ID" value="EQD47750.1"/>
    <property type="molecule type" value="Genomic_DNA"/>
</dbReference>
<dbReference type="PROSITE" id="PS00093">
    <property type="entry name" value="N4_MTASE"/>
    <property type="match status" value="1"/>
</dbReference>
<comment type="similarity">
    <text evidence="1">Belongs to the N(4)/N(6)-methyltransferase family. N(4) subfamily.</text>
</comment>
<dbReference type="InterPro" id="IPR017985">
    <property type="entry name" value="MeTrfase_CN4_CS"/>
</dbReference>
<keyword evidence="6" id="KW-0680">Restriction system</keyword>